<name>A0A2R4VY68_THEAF</name>
<gene>
    <name evidence="2" type="ORF">TDSAC_0077</name>
</gene>
<dbReference type="PANTHER" id="PTHR30217:SF10">
    <property type="entry name" value="23S RRNA 5-HYDROXYCYTIDINE C2501 SYNTHASE"/>
    <property type="match status" value="1"/>
</dbReference>
<evidence type="ECO:0000313" key="2">
    <source>
        <dbReference type="EMBL" id="AWB09467.1"/>
    </source>
</evidence>
<keyword evidence="2" id="KW-0378">Hydrolase</keyword>
<protein>
    <submittedName>
        <fullName evidence="2">Putative protease</fullName>
    </submittedName>
</protein>
<feature type="domain" description="Peptidase U32 collagenase" evidence="1">
    <location>
        <begin position="406"/>
        <end position="512"/>
    </location>
</feature>
<dbReference type="InterPro" id="IPR020988">
    <property type="entry name" value="Pept_U32_collagenase"/>
</dbReference>
<dbReference type="PANTHER" id="PTHR30217">
    <property type="entry name" value="PEPTIDASE U32 FAMILY"/>
    <property type="match status" value="1"/>
</dbReference>
<keyword evidence="2" id="KW-0645">Protease</keyword>
<reference evidence="2 3" key="1">
    <citation type="submission" date="2017-04" db="EMBL/GenBank/DDBJ databases">
        <title>Genomic insights into metabolism of Thermodesulfobium acidiphilum.</title>
        <authorList>
            <person name="Toshchakov S.V."/>
            <person name="Frolov E.N."/>
            <person name="Kublanov I.V."/>
            <person name="Samarov N.I."/>
            <person name="Novikov A."/>
            <person name="Lebedinsky A.V."/>
            <person name="Bonch-Osmolovskaya E.A."/>
            <person name="Chernyh N.A."/>
        </authorList>
    </citation>
    <scope>NUCLEOTIDE SEQUENCE [LARGE SCALE GENOMIC DNA]</scope>
    <source>
        <strain evidence="2 3">3127-1</strain>
    </source>
</reference>
<sequence>MESIHVSEKKKIYIPELLSPAGNFDTLKAAIFAGADAVYFGAKNFSARSSAKNFDYEEIKSAVQFAHERNVKCYITVNTLIKDSEFYECMKLIEQLYNLKVDAIIVQDFGLIYRIRKEFPDLEIHASTQATTTSLYGAKFLKNLGVSRVILARELSLSEISEIAEVIDTEIFIHGALCYSYSGQCLMSSLIGARSGNRGKCAQPCRMEYSLLKGENLIEKGYLLSMKDLCLYPILSEIVKTKIKSLKIEGRLKSRIYVANVTRIYRNALDFIKDTYLSGNKEIFEPSRSDLDDLAECFNRTFTTYNIKAPVHQRKYSQIKLIKNKENTFMDSSRPNNRGLFIGRVIISENKLCFEPLRECKANDCFVIFSSHGNITLESNDFFIQGNKVFISNHHIMSKVREGDRVFRVRASILEERANEIFRRSIKRYQVKVRIELDSDKIIVEADNKQKKFIKKTGLEIAKKYPTTKEILSEKINTQDHPFSFEINLENKKNLMLPLSIIKEIKKFLLEKEIEQNKEREFYLEKLIKNKPKKIGINSNFIFRVSSIKDLKIALENGAKTIIFGPEGYKEKFPYTPEIFTEAKKMIEDARGQMIISTPRIIRKEFELIAEIIKKQEKPIILVTNTAMLDFVLSEGISFVVDHSLNVFNSYALELISNLGASMVHVSNELNFDEISNLKTNMPIEITAYGNLEMMISEGCVLFSKSQCSPLCKDRDFYLKDNKVKYPVFIDESCRTHILNAHTQNLINEKNILLDLNLKLRIDLRATNENLIPKVVRTFLNESKKPNFPNFSLDDKEKLYFTKGHIFRGVE</sequence>
<dbReference type="PROSITE" id="PS01276">
    <property type="entry name" value="PEPTIDASE_U32"/>
    <property type="match status" value="1"/>
</dbReference>
<dbReference type="AlphaFoldDB" id="A0A2R4VY68"/>
<organism evidence="2 3">
    <name type="scientific">Thermodesulfobium acidiphilum</name>
    <dbReference type="NCBI Taxonomy" id="1794699"/>
    <lineage>
        <taxon>Bacteria</taxon>
        <taxon>Pseudomonadati</taxon>
        <taxon>Thermodesulfobiota</taxon>
        <taxon>Thermodesulfobiia</taxon>
        <taxon>Thermodesulfobiales</taxon>
        <taxon>Thermodesulfobiaceae</taxon>
        <taxon>Thermodesulfobium</taxon>
    </lineage>
</organism>
<evidence type="ECO:0000259" key="1">
    <source>
        <dbReference type="Pfam" id="PF12392"/>
    </source>
</evidence>
<dbReference type="GO" id="GO:0008233">
    <property type="term" value="F:peptidase activity"/>
    <property type="evidence" value="ECO:0007669"/>
    <property type="project" value="UniProtKB-KW"/>
</dbReference>
<accession>A0A2R4VY68</accession>
<dbReference type="KEGG" id="taci:TDSAC_0077"/>
<evidence type="ECO:0000313" key="3">
    <source>
        <dbReference type="Proteomes" id="UP000244792"/>
    </source>
</evidence>
<dbReference type="Pfam" id="PF12392">
    <property type="entry name" value="DUF3656"/>
    <property type="match status" value="1"/>
</dbReference>
<dbReference type="GO" id="GO:0006508">
    <property type="term" value="P:proteolysis"/>
    <property type="evidence" value="ECO:0007669"/>
    <property type="project" value="UniProtKB-KW"/>
</dbReference>
<dbReference type="EMBL" id="CP020921">
    <property type="protein sequence ID" value="AWB09467.1"/>
    <property type="molecule type" value="Genomic_DNA"/>
</dbReference>
<dbReference type="InterPro" id="IPR051454">
    <property type="entry name" value="RNA/ubiquinone_mod_enzymes"/>
</dbReference>
<keyword evidence="3" id="KW-1185">Reference proteome</keyword>
<proteinExistence type="predicted"/>
<dbReference type="RefSeq" id="WP_108307778.1">
    <property type="nucleotide sequence ID" value="NZ_CP020921.1"/>
</dbReference>
<dbReference type="OrthoDB" id="9807498at2"/>
<dbReference type="InterPro" id="IPR001539">
    <property type="entry name" value="Peptidase_U32"/>
</dbReference>
<dbReference type="Pfam" id="PF01136">
    <property type="entry name" value="Peptidase_U32"/>
    <property type="match status" value="2"/>
</dbReference>
<dbReference type="Proteomes" id="UP000244792">
    <property type="component" value="Chromosome"/>
</dbReference>